<gene>
    <name evidence="7" type="primary">Abcb1b_2</name>
    <name evidence="7" type="ORF">CEXT_596731</name>
</gene>
<evidence type="ECO:0000313" key="8">
    <source>
        <dbReference type="Proteomes" id="UP001054945"/>
    </source>
</evidence>
<dbReference type="InterPro" id="IPR036640">
    <property type="entry name" value="ABC1_TM_sf"/>
</dbReference>
<evidence type="ECO:0000256" key="3">
    <source>
        <dbReference type="ARBA" id="ARBA00022989"/>
    </source>
</evidence>
<dbReference type="GO" id="GO:0140359">
    <property type="term" value="F:ABC-type transporter activity"/>
    <property type="evidence" value="ECO:0007669"/>
    <property type="project" value="InterPro"/>
</dbReference>
<evidence type="ECO:0000256" key="2">
    <source>
        <dbReference type="ARBA" id="ARBA00022692"/>
    </source>
</evidence>
<dbReference type="GO" id="GO:0005886">
    <property type="term" value="C:plasma membrane"/>
    <property type="evidence" value="ECO:0007669"/>
    <property type="project" value="TreeGrafter"/>
</dbReference>
<dbReference type="PANTHER" id="PTHR24222:SF76">
    <property type="entry name" value="MYCOBACTIN IMPORT ATP-BINDING_PERMEASE PROTEIN IRTB"/>
    <property type="match status" value="1"/>
</dbReference>
<comment type="subcellular location">
    <subcellularLocation>
        <location evidence="1">Membrane</location>
        <topology evidence="1">Multi-pass membrane protein</topology>
    </subcellularLocation>
</comment>
<dbReference type="Pfam" id="PF00664">
    <property type="entry name" value="ABC_membrane"/>
    <property type="match status" value="1"/>
</dbReference>
<evidence type="ECO:0000256" key="1">
    <source>
        <dbReference type="ARBA" id="ARBA00004141"/>
    </source>
</evidence>
<dbReference type="AlphaFoldDB" id="A0AAV4Q6M3"/>
<dbReference type="Gene3D" id="1.20.1560.10">
    <property type="entry name" value="ABC transporter type 1, transmembrane domain"/>
    <property type="match status" value="1"/>
</dbReference>
<feature type="non-terminal residue" evidence="7">
    <location>
        <position position="193"/>
    </location>
</feature>
<dbReference type="SUPFAM" id="SSF90123">
    <property type="entry name" value="ABC transporter transmembrane region"/>
    <property type="match status" value="1"/>
</dbReference>
<dbReference type="InterPro" id="IPR039421">
    <property type="entry name" value="Type_1_exporter"/>
</dbReference>
<dbReference type="PROSITE" id="PS50929">
    <property type="entry name" value="ABC_TM1F"/>
    <property type="match status" value="1"/>
</dbReference>
<evidence type="ECO:0000313" key="7">
    <source>
        <dbReference type="EMBL" id="GIY05338.1"/>
    </source>
</evidence>
<keyword evidence="3 5" id="KW-1133">Transmembrane helix</keyword>
<accession>A0AAV4Q6M3</accession>
<name>A0AAV4Q6M3_CAEEX</name>
<evidence type="ECO:0000256" key="5">
    <source>
        <dbReference type="SAM" id="Phobius"/>
    </source>
</evidence>
<sequence>MLSADSKSSSVCSTKDYGLLDSEDGQNSIVVNLSKYLSSSKDDLKKEKNAEKSELEQSVPFCALFKYASCWDKVLIAVGFIVALCSGALWPLVMILFGNFIDQFVTYATNNVTDSVRGLPEELLHNTAELSLYNAYLGIILLVFNYIIVCSFSLSAVNQAHKIRCLFMSSILKQDIAWFDTHQTGDFASRLTG</sequence>
<feature type="domain" description="ABC transmembrane type-1" evidence="6">
    <location>
        <begin position="77"/>
        <end position="193"/>
    </location>
</feature>
<evidence type="ECO:0000256" key="4">
    <source>
        <dbReference type="ARBA" id="ARBA00023136"/>
    </source>
</evidence>
<protein>
    <submittedName>
        <fullName evidence="7">Multidrug resistance protein 1B</fullName>
    </submittedName>
</protein>
<keyword evidence="2 5" id="KW-0812">Transmembrane</keyword>
<reference evidence="7 8" key="1">
    <citation type="submission" date="2021-06" db="EMBL/GenBank/DDBJ databases">
        <title>Caerostris extrusa draft genome.</title>
        <authorList>
            <person name="Kono N."/>
            <person name="Arakawa K."/>
        </authorList>
    </citation>
    <scope>NUCLEOTIDE SEQUENCE [LARGE SCALE GENOMIC DNA]</scope>
</reference>
<evidence type="ECO:0000259" key="6">
    <source>
        <dbReference type="PROSITE" id="PS50929"/>
    </source>
</evidence>
<dbReference type="InterPro" id="IPR011527">
    <property type="entry name" value="ABC1_TM_dom"/>
</dbReference>
<proteinExistence type="predicted"/>
<dbReference type="Proteomes" id="UP001054945">
    <property type="component" value="Unassembled WGS sequence"/>
</dbReference>
<dbReference type="PANTHER" id="PTHR24222">
    <property type="entry name" value="ABC TRANSPORTER B FAMILY"/>
    <property type="match status" value="1"/>
</dbReference>
<dbReference type="EMBL" id="BPLR01005828">
    <property type="protein sequence ID" value="GIY05338.1"/>
    <property type="molecule type" value="Genomic_DNA"/>
</dbReference>
<keyword evidence="8" id="KW-1185">Reference proteome</keyword>
<feature type="transmembrane region" description="Helical" evidence="5">
    <location>
        <begin position="133"/>
        <end position="154"/>
    </location>
</feature>
<organism evidence="7 8">
    <name type="scientific">Caerostris extrusa</name>
    <name type="common">Bark spider</name>
    <name type="synonym">Caerostris bankana</name>
    <dbReference type="NCBI Taxonomy" id="172846"/>
    <lineage>
        <taxon>Eukaryota</taxon>
        <taxon>Metazoa</taxon>
        <taxon>Ecdysozoa</taxon>
        <taxon>Arthropoda</taxon>
        <taxon>Chelicerata</taxon>
        <taxon>Arachnida</taxon>
        <taxon>Araneae</taxon>
        <taxon>Araneomorphae</taxon>
        <taxon>Entelegynae</taxon>
        <taxon>Araneoidea</taxon>
        <taxon>Araneidae</taxon>
        <taxon>Caerostris</taxon>
    </lineage>
</organism>
<keyword evidence="4 5" id="KW-0472">Membrane</keyword>
<dbReference type="GO" id="GO:0005524">
    <property type="term" value="F:ATP binding"/>
    <property type="evidence" value="ECO:0007669"/>
    <property type="project" value="InterPro"/>
</dbReference>
<feature type="transmembrane region" description="Helical" evidence="5">
    <location>
        <begin position="74"/>
        <end position="97"/>
    </location>
</feature>
<comment type="caution">
    <text evidence="7">The sequence shown here is derived from an EMBL/GenBank/DDBJ whole genome shotgun (WGS) entry which is preliminary data.</text>
</comment>